<dbReference type="EMBL" id="BEZZ01000854">
    <property type="protein sequence ID" value="GCC36600.1"/>
    <property type="molecule type" value="Genomic_DNA"/>
</dbReference>
<proteinExistence type="predicted"/>
<comment type="caution">
    <text evidence="1">The sequence shown here is derived from an EMBL/GenBank/DDBJ whole genome shotgun (WGS) entry which is preliminary data.</text>
</comment>
<reference evidence="1 2" key="1">
    <citation type="journal article" date="2018" name="Nat. Ecol. Evol.">
        <title>Shark genomes provide insights into elasmobranch evolution and the origin of vertebrates.</title>
        <authorList>
            <person name="Hara Y"/>
            <person name="Yamaguchi K"/>
            <person name="Onimaru K"/>
            <person name="Kadota M"/>
            <person name="Koyanagi M"/>
            <person name="Keeley SD"/>
            <person name="Tatsumi K"/>
            <person name="Tanaka K"/>
            <person name="Motone F"/>
            <person name="Kageyama Y"/>
            <person name="Nozu R"/>
            <person name="Adachi N"/>
            <person name="Nishimura O"/>
            <person name="Nakagawa R"/>
            <person name="Tanegashima C"/>
            <person name="Kiyatake I"/>
            <person name="Matsumoto R"/>
            <person name="Murakumo K"/>
            <person name="Nishida K"/>
            <person name="Terakita A"/>
            <person name="Kuratani S"/>
            <person name="Sato K"/>
            <person name="Hyodo S Kuraku.S."/>
        </authorList>
    </citation>
    <scope>NUCLEOTIDE SEQUENCE [LARGE SCALE GENOMIC DNA]</scope>
</reference>
<accession>A0A401T1T7</accession>
<dbReference type="Proteomes" id="UP000287033">
    <property type="component" value="Unassembled WGS sequence"/>
</dbReference>
<evidence type="ECO:0000313" key="1">
    <source>
        <dbReference type="EMBL" id="GCC36600.1"/>
    </source>
</evidence>
<keyword evidence="2" id="KW-1185">Reference proteome</keyword>
<gene>
    <name evidence="1" type="ORF">chiPu_0015095</name>
</gene>
<protein>
    <submittedName>
        <fullName evidence="1">Uncharacterized protein</fullName>
    </submittedName>
</protein>
<name>A0A401T1T7_CHIPU</name>
<sequence length="100" mass="10993">MVAVHSGLILERSDEAAIGSNWSLGSGGEASQLWFKVFLHFPTGNAPESPAPIPIRENRSSLRRSRNALCSEHAQCHLWGQPEEERKVRAAGSVCEIRTL</sequence>
<evidence type="ECO:0000313" key="2">
    <source>
        <dbReference type="Proteomes" id="UP000287033"/>
    </source>
</evidence>
<dbReference type="AlphaFoldDB" id="A0A401T1T7"/>
<organism evidence="1 2">
    <name type="scientific">Chiloscyllium punctatum</name>
    <name type="common">Brownbanded bambooshark</name>
    <name type="synonym">Hemiscyllium punctatum</name>
    <dbReference type="NCBI Taxonomy" id="137246"/>
    <lineage>
        <taxon>Eukaryota</taxon>
        <taxon>Metazoa</taxon>
        <taxon>Chordata</taxon>
        <taxon>Craniata</taxon>
        <taxon>Vertebrata</taxon>
        <taxon>Chondrichthyes</taxon>
        <taxon>Elasmobranchii</taxon>
        <taxon>Galeomorphii</taxon>
        <taxon>Galeoidea</taxon>
        <taxon>Orectolobiformes</taxon>
        <taxon>Hemiscylliidae</taxon>
        <taxon>Chiloscyllium</taxon>
    </lineage>
</organism>